<dbReference type="Proteomes" id="UP000436522">
    <property type="component" value="Unassembled WGS sequence"/>
</dbReference>
<reference evidence="9 10" key="1">
    <citation type="submission" date="2019-12" db="EMBL/GenBank/DDBJ databases">
        <title>Roseobacter cerasinus sp. nov., isolated from seawater around aquaculture.</title>
        <authorList>
            <person name="Muramatsu S."/>
            <person name="Takabe Y."/>
            <person name="Mori K."/>
            <person name="Takaichi S."/>
            <person name="Hanada S."/>
        </authorList>
    </citation>
    <scope>NUCLEOTIDE SEQUENCE [LARGE SCALE GENOMIC DNA]</scope>
    <source>
        <strain evidence="9 10">AI77</strain>
    </source>
</reference>
<evidence type="ECO:0000256" key="5">
    <source>
        <dbReference type="ARBA" id="ARBA00023315"/>
    </source>
</evidence>
<keyword evidence="10" id="KW-1185">Reference proteome</keyword>
<dbReference type="SUPFAM" id="SSF51161">
    <property type="entry name" value="Trimeric LpxA-like enzymes"/>
    <property type="match status" value="1"/>
</dbReference>
<evidence type="ECO:0000259" key="8">
    <source>
        <dbReference type="SMART" id="SM01266"/>
    </source>
</evidence>
<proteinExistence type="inferred from homology"/>
<keyword evidence="4" id="KW-0677">Repeat</keyword>
<comment type="similarity">
    <text evidence="1">Belongs to the transferase hexapeptide repeat family.</text>
</comment>
<dbReference type="GO" id="GO:0008374">
    <property type="term" value="F:O-acyltransferase activity"/>
    <property type="evidence" value="ECO:0007669"/>
    <property type="project" value="TreeGrafter"/>
</dbReference>
<keyword evidence="5" id="KW-0012">Acyltransferase</keyword>
<dbReference type="FunFam" id="2.160.10.10:FF:000025">
    <property type="entry name" value="Hexapeptide-repeat containing-acetyltransferase"/>
    <property type="match status" value="1"/>
</dbReference>
<evidence type="ECO:0000256" key="4">
    <source>
        <dbReference type="ARBA" id="ARBA00022737"/>
    </source>
</evidence>
<evidence type="ECO:0000256" key="1">
    <source>
        <dbReference type="ARBA" id="ARBA00007274"/>
    </source>
</evidence>
<dbReference type="InterPro" id="IPR018357">
    <property type="entry name" value="Hexapep_transf_CS"/>
</dbReference>
<evidence type="ECO:0000256" key="7">
    <source>
        <dbReference type="ARBA" id="ARBA00067695"/>
    </source>
</evidence>
<accession>A0A640VR39</accession>
<comment type="caution">
    <text evidence="9">The sequence shown here is derived from an EMBL/GenBank/DDBJ whole genome shotgun (WGS) entry which is preliminary data.</text>
</comment>
<evidence type="ECO:0000313" key="10">
    <source>
        <dbReference type="Proteomes" id="UP000436522"/>
    </source>
</evidence>
<dbReference type="PANTHER" id="PTHR23416:SF23">
    <property type="entry name" value="ACETYLTRANSFERASE C18B11.09C-RELATED"/>
    <property type="match status" value="1"/>
</dbReference>
<dbReference type="EMBL" id="BLIV01000004">
    <property type="protein sequence ID" value="GFE50489.1"/>
    <property type="molecule type" value="Genomic_DNA"/>
</dbReference>
<dbReference type="OrthoDB" id="9815592at2"/>
<feature type="domain" description="Maltose/galactoside acetyltransferase" evidence="8">
    <location>
        <begin position="6"/>
        <end position="60"/>
    </location>
</feature>
<dbReference type="Gene3D" id="2.160.10.10">
    <property type="entry name" value="Hexapeptide repeat proteins"/>
    <property type="match status" value="1"/>
</dbReference>
<dbReference type="InterPro" id="IPR001451">
    <property type="entry name" value="Hexapep"/>
</dbReference>
<dbReference type="PROSITE" id="PS00101">
    <property type="entry name" value="HEXAPEP_TRANSFERASES"/>
    <property type="match status" value="1"/>
</dbReference>
<dbReference type="InterPro" id="IPR024688">
    <property type="entry name" value="Mac_dom"/>
</dbReference>
<name>A0A640VR39_9RHOB</name>
<keyword evidence="2" id="KW-0536">Nodulation</keyword>
<dbReference type="Pfam" id="PF12464">
    <property type="entry name" value="Mac"/>
    <property type="match status" value="1"/>
</dbReference>
<protein>
    <recommendedName>
        <fullName evidence="7">Nodulation protein L</fullName>
    </recommendedName>
</protein>
<evidence type="ECO:0000256" key="6">
    <source>
        <dbReference type="ARBA" id="ARBA00055587"/>
    </source>
</evidence>
<dbReference type="InterPro" id="IPR011004">
    <property type="entry name" value="Trimer_LpxA-like_sf"/>
</dbReference>
<dbReference type="Pfam" id="PF00132">
    <property type="entry name" value="Hexapep"/>
    <property type="match status" value="1"/>
</dbReference>
<dbReference type="SMART" id="SM01266">
    <property type="entry name" value="Mac"/>
    <property type="match status" value="1"/>
</dbReference>
<dbReference type="RefSeq" id="WP_159977322.1">
    <property type="nucleotide sequence ID" value="NZ_BLIV01000004.1"/>
</dbReference>
<keyword evidence="3 9" id="KW-0808">Transferase</keyword>
<gene>
    <name evidence="9" type="ORF">So717_22420</name>
</gene>
<evidence type="ECO:0000313" key="9">
    <source>
        <dbReference type="EMBL" id="GFE50489.1"/>
    </source>
</evidence>
<dbReference type="InterPro" id="IPR051159">
    <property type="entry name" value="Hexapeptide_acetyltransf"/>
</dbReference>
<organism evidence="9 10">
    <name type="scientific">Roseobacter cerasinus</name>
    <dbReference type="NCBI Taxonomy" id="2602289"/>
    <lineage>
        <taxon>Bacteria</taxon>
        <taxon>Pseudomonadati</taxon>
        <taxon>Pseudomonadota</taxon>
        <taxon>Alphaproteobacteria</taxon>
        <taxon>Rhodobacterales</taxon>
        <taxon>Roseobacteraceae</taxon>
        <taxon>Roseobacter</taxon>
    </lineage>
</organism>
<dbReference type="PANTHER" id="PTHR23416">
    <property type="entry name" value="SIALIC ACID SYNTHASE-RELATED"/>
    <property type="match status" value="1"/>
</dbReference>
<sequence length="182" mass="19183">MAQSSYDKMISGDWYNALTPELDELRMAARKAVFAHNQCPPEDRGGMVPELAALFMSVGEDCLIETPFHTAYGCNTVLGDGVFFNAGVAILDSARVTIGSRCMLGPRVQIYCADHHRDIAKRRAGIERALPVTLGDDVWIGGGAILMPGVTIGAGAIVGAGAVVTKDVAPMGRVVGSPARPI</sequence>
<comment type="function">
    <text evidence="6">Acetyltransferase implicated in the O-acetylation of Nod factors.</text>
</comment>
<evidence type="ECO:0000256" key="3">
    <source>
        <dbReference type="ARBA" id="ARBA00022679"/>
    </source>
</evidence>
<dbReference type="CDD" id="cd03357">
    <property type="entry name" value="LbH_MAT_GAT"/>
    <property type="match status" value="1"/>
</dbReference>
<dbReference type="AlphaFoldDB" id="A0A640VR39"/>
<evidence type="ECO:0000256" key="2">
    <source>
        <dbReference type="ARBA" id="ARBA00022458"/>
    </source>
</evidence>
<dbReference type="GO" id="GO:0016407">
    <property type="term" value="F:acetyltransferase activity"/>
    <property type="evidence" value="ECO:0007669"/>
    <property type="project" value="InterPro"/>
</dbReference>